<dbReference type="NCBIfam" id="TIGR02745">
    <property type="entry name" value="ccoG_rdxA_fixG"/>
    <property type="match status" value="1"/>
</dbReference>
<sequence>MSDSTAESQPLYEARKKTFPKRAHGRFRTLKWWIMGVTLAIYYVTPFLRWDRGPFAPDQAVLIDLANRRFYFFFVEIWPQELFVIAGLLIMAGVGLFLITSVLGRAWCGYTCPQTVWVDLFLMVERWVEGDRNARIRLDRAPLGFDKLWRRTTKHGIWLLIGLATGGAWVLYFADAPSLIDDLVHFDAAYQAYVAIGVLTFTTYTFGGHMREQVCIYMCPWPRIQSAMTDENSLTVTYRDWRGEPRGKKGKPFEAPPDDAMRPRVLPDLAGGFGPAAQTGEAVDTSRRGDCVDCGLCAAVCPMGIDIRDGQQLACISCALCIDACDGVMAKVGRPQGLIAYDTLNNDKARATGEGRVRTYPWIRVRTFVYALIWGAAGLAILAYLGLRDRLDVNVIHDRNPVAVTLSDGRIRNGFTVKILNMMPEPRTFSLSVEGLDPASEIWLGRESGIVRQPGEAFTIDIGPDRLEQVRMFITVDPTTLSEAATPFEIRVSDVDGSESDVYDALFESGRH</sequence>
<evidence type="ECO:0000256" key="3">
    <source>
        <dbReference type="ARBA" id="ARBA00022723"/>
    </source>
</evidence>
<accession>A0ABV7KWA0</accession>
<evidence type="ECO:0000256" key="7">
    <source>
        <dbReference type="SAM" id="Phobius"/>
    </source>
</evidence>
<protein>
    <submittedName>
        <fullName evidence="9">Cytochrome c oxidase accessory protein CcoG</fullName>
    </submittedName>
</protein>
<reference evidence="10" key="1">
    <citation type="journal article" date="2019" name="Int. J. Syst. Evol. Microbiol.">
        <title>The Global Catalogue of Microorganisms (GCM) 10K type strain sequencing project: providing services to taxonomists for standard genome sequencing and annotation.</title>
        <authorList>
            <consortium name="The Broad Institute Genomics Platform"/>
            <consortium name="The Broad Institute Genome Sequencing Center for Infectious Disease"/>
            <person name="Wu L."/>
            <person name="Ma J."/>
        </authorList>
    </citation>
    <scope>NUCLEOTIDE SEQUENCE [LARGE SCALE GENOMIC DNA]</scope>
    <source>
        <strain evidence="10">KCTC 42964</strain>
    </source>
</reference>
<dbReference type="PANTHER" id="PTHR30176">
    <property type="entry name" value="FERREDOXIN-TYPE PROTEIN NAPH"/>
    <property type="match status" value="1"/>
</dbReference>
<dbReference type="RefSeq" id="WP_379898722.1">
    <property type="nucleotide sequence ID" value="NZ_JBHRTR010000015.1"/>
</dbReference>
<keyword evidence="3" id="KW-0479">Metal-binding</keyword>
<gene>
    <name evidence="9" type="primary">ccoG</name>
    <name evidence="9" type="ORF">ACFOGJ_05385</name>
</gene>
<evidence type="ECO:0000256" key="5">
    <source>
        <dbReference type="ARBA" id="ARBA00023004"/>
    </source>
</evidence>
<keyword evidence="7" id="KW-1133">Transmembrane helix</keyword>
<feature type="transmembrane region" description="Helical" evidence="7">
    <location>
        <begin position="188"/>
        <end position="207"/>
    </location>
</feature>
<dbReference type="InterPro" id="IPR032879">
    <property type="entry name" value="FixG_C"/>
</dbReference>
<organism evidence="9 10">
    <name type="scientific">Marinibaculum pumilum</name>
    <dbReference type="NCBI Taxonomy" id="1766165"/>
    <lineage>
        <taxon>Bacteria</taxon>
        <taxon>Pseudomonadati</taxon>
        <taxon>Pseudomonadota</taxon>
        <taxon>Alphaproteobacteria</taxon>
        <taxon>Rhodospirillales</taxon>
        <taxon>Rhodospirillaceae</taxon>
        <taxon>Marinibaculum</taxon>
    </lineage>
</organism>
<evidence type="ECO:0000313" key="10">
    <source>
        <dbReference type="Proteomes" id="UP001595528"/>
    </source>
</evidence>
<dbReference type="InterPro" id="IPR013783">
    <property type="entry name" value="Ig-like_fold"/>
</dbReference>
<keyword evidence="2" id="KW-0004">4Fe-4S</keyword>
<name>A0ABV7KWA0_9PROT</name>
<dbReference type="PROSITE" id="PS51379">
    <property type="entry name" value="4FE4S_FER_2"/>
    <property type="match status" value="1"/>
</dbReference>
<dbReference type="PANTHER" id="PTHR30176:SF3">
    <property type="entry name" value="FERREDOXIN-TYPE PROTEIN NAPH"/>
    <property type="match status" value="1"/>
</dbReference>
<keyword evidence="5" id="KW-0408">Iron</keyword>
<dbReference type="PROSITE" id="PS00198">
    <property type="entry name" value="4FE4S_FER_1"/>
    <property type="match status" value="1"/>
</dbReference>
<dbReference type="InterPro" id="IPR051684">
    <property type="entry name" value="Electron_Trans/Redox"/>
</dbReference>
<dbReference type="EMBL" id="JBHRTR010000015">
    <property type="protein sequence ID" value="MFC3226653.1"/>
    <property type="molecule type" value="Genomic_DNA"/>
</dbReference>
<keyword evidence="7" id="KW-0812">Transmembrane</keyword>
<feature type="domain" description="4Fe-4S ferredoxin-type" evidence="8">
    <location>
        <begin position="279"/>
        <end position="310"/>
    </location>
</feature>
<evidence type="ECO:0000259" key="8">
    <source>
        <dbReference type="PROSITE" id="PS51379"/>
    </source>
</evidence>
<dbReference type="InterPro" id="IPR014116">
    <property type="entry name" value="Cyt_c_oxidase_cbb3_FixG"/>
</dbReference>
<evidence type="ECO:0000313" key="9">
    <source>
        <dbReference type="EMBL" id="MFC3226653.1"/>
    </source>
</evidence>
<evidence type="ECO:0000256" key="2">
    <source>
        <dbReference type="ARBA" id="ARBA00022485"/>
    </source>
</evidence>
<feature type="transmembrane region" description="Helical" evidence="7">
    <location>
        <begin position="82"/>
        <end position="103"/>
    </location>
</feature>
<evidence type="ECO:0000256" key="4">
    <source>
        <dbReference type="ARBA" id="ARBA00022982"/>
    </source>
</evidence>
<keyword evidence="10" id="KW-1185">Reference proteome</keyword>
<keyword evidence="4" id="KW-0249">Electron transport</keyword>
<feature type="transmembrane region" description="Helical" evidence="7">
    <location>
        <begin position="368"/>
        <end position="387"/>
    </location>
</feature>
<feature type="transmembrane region" description="Helical" evidence="7">
    <location>
        <begin position="157"/>
        <end position="176"/>
    </location>
</feature>
<dbReference type="Gene3D" id="2.60.40.10">
    <property type="entry name" value="Immunoglobulins"/>
    <property type="match status" value="1"/>
</dbReference>
<evidence type="ECO:0000256" key="1">
    <source>
        <dbReference type="ARBA" id="ARBA00022448"/>
    </source>
</evidence>
<dbReference type="InterPro" id="IPR017896">
    <property type="entry name" value="4Fe4S_Fe-S-bd"/>
</dbReference>
<feature type="transmembrane region" description="Helical" evidence="7">
    <location>
        <begin position="30"/>
        <end position="48"/>
    </location>
</feature>
<proteinExistence type="predicted"/>
<evidence type="ECO:0000256" key="6">
    <source>
        <dbReference type="ARBA" id="ARBA00023014"/>
    </source>
</evidence>
<comment type="caution">
    <text evidence="9">The sequence shown here is derived from an EMBL/GenBank/DDBJ whole genome shotgun (WGS) entry which is preliminary data.</text>
</comment>
<keyword evidence="7" id="KW-0472">Membrane</keyword>
<keyword evidence="1" id="KW-0813">Transport</keyword>
<dbReference type="SUPFAM" id="SSF54862">
    <property type="entry name" value="4Fe-4S ferredoxins"/>
    <property type="match status" value="1"/>
</dbReference>
<dbReference type="Pfam" id="PF13746">
    <property type="entry name" value="Fer4_18"/>
    <property type="match status" value="2"/>
</dbReference>
<keyword evidence="6" id="KW-0411">Iron-sulfur</keyword>
<dbReference type="Pfam" id="PF12801">
    <property type="entry name" value="Fer4_5"/>
    <property type="match status" value="1"/>
</dbReference>
<dbReference type="Pfam" id="PF11614">
    <property type="entry name" value="FixG_C"/>
    <property type="match status" value="1"/>
</dbReference>
<dbReference type="InterPro" id="IPR017900">
    <property type="entry name" value="4Fe4S_Fe_S_CS"/>
</dbReference>
<dbReference type="Proteomes" id="UP001595528">
    <property type="component" value="Unassembled WGS sequence"/>
</dbReference>